<keyword evidence="5" id="KW-0408">Iron</keyword>
<sequence>MTGGERLSLSVTPETCAGTGVCTFYAAGTFELDDDGRVSIVDEHGDPDDDIRNAVEACPTRSLRLGPSGGGRP</sequence>
<comment type="caution">
    <text evidence="8">The sequence shown here is derived from an EMBL/GenBank/DDBJ whole genome shotgun (WGS) entry which is preliminary data.</text>
</comment>
<keyword evidence="2" id="KW-0813">Transport</keyword>
<dbReference type="EMBL" id="SWMS01000007">
    <property type="protein sequence ID" value="TKG70827.1"/>
    <property type="molecule type" value="Genomic_DNA"/>
</dbReference>
<keyword evidence="3" id="KW-0479">Metal-binding</keyword>
<dbReference type="SUPFAM" id="SSF54862">
    <property type="entry name" value="4Fe-4S ferredoxins"/>
    <property type="match status" value="1"/>
</dbReference>
<dbReference type="RefSeq" id="WP_112267486.1">
    <property type="nucleotide sequence ID" value="NZ_SWMS01000007.1"/>
</dbReference>
<dbReference type="Proteomes" id="UP000309992">
    <property type="component" value="Unassembled WGS sequence"/>
</dbReference>
<organism evidence="8 9">
    <name type="scientific">Prauserella endophytica</name>
    <dbReference type="NCBI Taxonomy" id="1592324"/>
    <lineage>
        <taxon>Bacteria</taxon>
        <taxon>Bacillati</taxon>
        <taxon>Actinomycetota</taxon>
        <taxon>Actinomycetes</taxon>
        <taxon>Pseudonocardiales</taxon>
        <taxon>Pseudonocardiaceae</taxon>
        <taxon>Prauserella</taxon>
        <taxon>Prauserella coralliicola group</taxon>
    </lineage>
</organism>
<name>A0ABY2S4V3_9PSEU</name>
<gene>
    <name evidence="8" type="ORF">FCN18_14980</name>
</gene>
<keyword evidence="9" id="KW-1185">Reference proteome</keyword>
<evidence type="ECO:0000256" key="6">
    <source>
        <dbReference type="ARBA" id="ARBA00023014"/>
    </source>
</evidence>
<dbReference type="PANTHER" id="PTHR36923">
    <property type="entry name" value="FERREDOXIN"/>
    <property type="match status" value="1"/>
</dbReference>
<protein>
    <submittedName>
        <fullName evidence="8">Ferredoxin</fullName>
    </submittedName>
</protein>
<evidence type="ECO:0000256" key="1">
    <source>
        <dbReference type="ARBA" id="ARBA00001927"/>
    </source>
</evidence>
<evidence type="ECO:0000256" key="5">
    <source>
        <dbReference type="ARBA" id="ARBA00023004"/>
    </source>
</evidence>
<keyword evidence="7" id="KW-0003">3Fe-4S</keyword>
<dbReference type="InterPro" id="IPR051269">
    <property type="entry name" value="Fe-S_cluster_ET"/>
</dbReference>
<evidence type="ECO:0000256" key="3">
    <source>
        <dbReference type="ARBA" id="ARBA00022723"/>
    </source>
</evidence>
<evidence type="ECO:0000256" key="4">
    <source>
        <dbReference type="ARBA" id="ARBA00022982"/>
    </source>
</evidence>
<proteinExistence type="predicted"/>
<dbReference type="PANTHER" id="PTHR36923:SF3">
    <property type="entry name" value="FERREDOXIN"/>
    <property type="match status" value="1"/>
</dbReference>
<comment type="cofactor">
    <cofactor evidence="1">
        <name>[3Fe-4S] cluster</name>
        <dbReference type="ChEBI" id="CHEBI:21137"/>
    </cofactor>
</comment>
<dbReference type="Pfam" id="PF13370">
    <property type="entry name" value="Fer4_13"/>
    <property type="match status" value="1"/>
</dbReference>
<evidence type="ECO:0000313" key="9">
    <source>
        <dbReference type="Proteomes" id="UP000309992"/>
    </source>
</evidence>
<reference evidence="8 9" key="1">
    <citation type="journal article" date="2015" name="Antonie Van Leeuwenhoek">
        <title>Prauserella endophytica sp. nov., an endophytic actinobacterium isolated from Tamarix taklamakanensis.</title>
        <authorList>
            <person name="Liu J.M."/>
            <person name="Habden X."/>
            <person name="Guo L."/>
            <person name="Tuo L."/>
            <person name="Jiang Z.K."/>
            <person name="Liu S.W."/>
            <person name="Liu X.F."/>
            <person name="Chen L."/>
            <person name="Li R.F."/>
            <person name="Zhang Y.Q."/>
            <person name="Sun C.H."/>
        </authorList>
    </citation>
    <scope>NUCLEOTIDE SEQUENCE [LARGE SCALE GENOMIC DNA]</scope>
    <source>
        <strain evidence="8 9">CGMCC 4.7182</strain>
    </source>
</reference>
<evidence type="ECO:0000313" key="8">
    <source>
        <dbReference type="EMBL" id="TKG70827.1"/>
    </source>
</evidence>
<accession>A0ABY2S4V3</accession>
<keyword evidence="6" id="KW-0411">Iron-sulfur</keyword>
<evidence type="ECO:0000256" key="7">
    <source>
        <dbReference type="ARBA" id="ARBA00023291"/>
    </source>
</evidence>
<evidence type="ECO:0000256" key="2">
    <source>
        <dbReference type="ARBA" id="ARBA00022448"/>
    </source>
</evidence>
<dbReference type="Gene3D" id="3.30.70.20">
    <property type="match status" value="1"/>
</dbReference>
<keyword evidence="4" id="KW-0249">Electron transport</keyword>